<dbReference type="InterPro" id="IPR013525">
    <property type="entry name" value="ABC2_TM"/>
</dbReference>
<accession>A0AAD5RAA0</accession>
<dbReference type="GO" id="GO:0140359">
    <property type="term" value="F:ABC-type transporter activity"/>
    <property type="evidence" value="ECO:0007669"/>
    <property type="project" value="InterPro"/>
</dbReference>
<evidence type="ECO:0000256" key="4">
    <source>
        <dbReference type="ARBA" id="ARBA00022989"/>
    </source>
</evidence>
<keyword evidence="3 6" id="KW-0812">Transmembrane</keyword>
<protein>
    <submittedName>
        <fullName evidence="8">ABC-2 type transporter</fullName>
    </submittedName>
</protein>
<organism evidence="8 9">
    <name type="scientific">Parelaphostrongylus tenuis</name>
    <name type="common">Meningeal worm</name>
    <dbReference type="NCBI Taxonomy" id="148309"/>
    <lineage>
        <taxon>Eukaryota</taxon>
        <taxon>Metazoa</taxon>
        <taxon>Ecdysozoa</taxon>
        <taxon>Nematoda</taxon>
        <taxon>Chromadorea</taxon>
        <taxon>Rhabditida</taxon>
        <taxon>Rhabditina</taxon>
        <taxon>Rhabditomorpha</taxon>
        <taxon>Strongyloidea</taxon>
        <taxon>Metastrongylidae</taxon>
        <taxon>Parelaphostrongylus</taxon>
    </lineage>
</organism>
<dbReference type="EMBL" id="JAHQIW010006985">
    <property type="protein sequence ID" value="KAJ1371489.1"/>
    <property type="molecule type" value="Genomic_DNA"/>
</dbReference>
<evidence type="ECO:0000259" key="7">
    <source>
        <dbReference type="Pfam" id="PF01061"/>
    </source>
</evidence>
<reference evidence="8" key="1">
    <citation type="submission" date="2021-06" db="EMBL/GenBank/DDBJ databases">
        <title>Parelaphostrongylus tenuis whole genome reference sequence.</title>
        <authorList>
            <person name="Garwood T.J."/>
            <person name="Larsen P.A."/>
            <person name="Fountain-Jones N.M."/>
            <person name="Garbe J.R."/>
            <person name="Macchietto M.G."/>
            <person name="Kania S.A."/>
            <person name="Gerhold R.W."/>
            <person name="Richards J.E."/>
            <person name="Wolf T.M."/>
        </authorList>
    </citation>
    <scope>NUCLEOTIDE SEQUENCE</scope>
    <source>
        <strain evidence="8">MNPRO001-30</strain>
        <tissue evidence="8">Meninges</tissue>
    </source>
</reference>
<dbReference type="PANTHER" id="PTHR48041">
    <property type="entry name" value="ABC TRANSPORTER G FAMILY MEMBER 28"/>
    <property type="match status" value="1"/>
</dbReference>
<keyword evidence="5 6" id="KW-0472">Membrane</keyword>
<dbReference type="PANTHER" id="PTHR48041:SF68">
    <property type="entry name" value="ABC TRANSPORTER DOMAIN-CONTAINING PROTEIN"/>
    <property type="match status" value="1"/>
</dbReference>
<comment type="subcellular location">
    <subcellularLocation>
        <location evidence="1">Membrane</location>
        <topology evidence="1">Multi-pass membrane protein</topology>
    </subcellularLocation>
</comment>
<dbReference type="Proteomes" id="UP001196413">
    <property type="component" value="Unassembled WGS sequence"/>
</dbReference>
<feature type="domain" description="ABC-2 type transporter transmembrane" evidence="7">
    <location>
        <begin position="73"/>
        <end position="231"/>
    </location>
</feature>
<feature type="transmembrane region" description="Helical" evidence="6">
    <location>
        <begin position="215"/>
        <end position="233"/>
    </location>
</feature>
<sequence>MAKRHDDYKTNHNKNNTVNISLRTYVHLNVRIPTGLLIRNYPFQSRRVISTMRSQKLNLCTRREDADRGCVEGHSNYGHIFKILALSLITGSVYFQVEFTKDSLVKYKGSAMRASLDMVFIVLYPCICVFNDELPVVIREYDTYTYHPTAYFVAINMADVAQYTILPTVYSVIVYLLAGYSKLFVQYFKFNVLNVTVANVAISAAYAAATLFGNKIAGTTFLPLFMSPLIALVSSKPTTCIQEALLAAAVDQVLADTSRSSIVYRP</sequence>
<comment type="caution">
    <text evidence="8">The sequence shown here is derived from an EMBL/GenBank/DDBJ whole genome shotgun (WGS) entry which is preliminary data.</text>
</comment>
<keyword evidence="2" id="KW-0813">Transport</keyword>
<dbReference type="Pfam" id="PF01061">
    <property type="entry name" value="ABC2_membrane"/>
    <property type="match status" value="1"/>
</dbReference>
<evidence type="ECO:0000256" key="2">
    <source>
        <dbReference type="ARBA" id="ARBA00022448"/>
    </source>
</evidence>
<evidence type="ECO:0000313" key="9">
    <source>
        <dbReference type="Proteomes" id="UP001196413"/>
    </source>
</evidence>
<keyword evidence="4 6" id="KW-1133">Transmembrane helix</keyword>
<feature type="transmembrane region" description="Helical" evidence="6">
    <location>
        <begin position="150"/>
        <end position="178"/>
    </location>
</feature>
<evidence type="ECO:0000256" key="3">
    <source>
        <dbReference type="ARBA" id="ARBA00022692"/>
    </source>
</evidence>
<name>A0AAD5RAA0_PARTN</name>
<evidence type="ECO:0000256" key="1">
    <source>
        <dbReference type="ARBA" id="ARBA00004141"/>
    </source>
</evidence>
<feature type="transmembrane region" description="Helical" evidence="6">
    <location>
        <begin position="190"/>
        <end position="209"/>
    </location>
</feature>
<evidence type="ECO:0000313" key="8">
    <source>
        <dbReference type="EMBL" id="KAJ1371489.1"/>
    </source>
</evidence>
<proteinExistence type="predicted"/>
<gene>
    <name evidence="8" type="primary">WHT-1_2</name>
    <name evidence="8" type="ORF">KIN20_033453</name>
</gene>
<keyword evidence="9" id="KW-1185">Reference proteome</keyword>
<dbReference type="AlphaFoldDB" id="A0AAD5RAA0"/>
<dbReference type="GO" id="GO:0005886">
    <property type="term" value="C:plasma membrane"/>
    <property type="evidence" value="ECO:0007669"/>
    <property type="project" value="TreeGrafter"/>
</dbReference>
<evidence type="ECO:0000256" key="6">
    <source>
        <dbReference type="SAM" id="Phobius"/>
    </source>
</evidence>
<dbReference type="InterPro" id="IPR050352">
    <property type="entry name" value="ABCG_transporters"/>
</dbReference>
<feature type="transmembrane region" description="Helical" evidence="6">
    <location>
        <begin position="118"/>
        <end position="138"/>
    </location>
</feature>
<evidence type="ECO:0000256" key="5">
    <source>
        <dbReference type="ARBA" id="ARBA00023136"/>
    </source>
</evidence>